<reference evidence="1" key="2">
    <citation type="submission" date="2018-10" db="EMBL/GenBank/DDBJ databases">
        <authorList>
            <person name="Fischer M.A."/>
            <person name="Kern T."/>
            <person name="Deppenmeier U."/>
            <person name="Schmitz R.A."/>
            <person name="Rother M."/>
        </authorList>
    </citation>
    <scope>NUCLEOTIDE SEQUENCE</scope>
    <source>
        <strain evidence="1">E03.2</strain>
    </source>
</reference>
<dbReference type="AlphaFoldDB" id="A0A660HUL7"/>
<organism evidence="1 3">
    <name type="scientific">Methanosarcina flavescens</name>
    <dbReference type="NCBI Taxonomy" id="1715806"/>
    <lineage>
        <taxon>Archaea</taxon>
        <taxon>Methanobacteriati</taxon>
        <taxon>Methanobacteriota</taxon>
        <taxon>Stenosarchaea group</taxon>
        <taxon>Methanomicrobia</taxon>
        <taxon>Methanosarcinales</taxon>
        <taxon>Methanosarcinaceae</taxon>
        <taxon>Methanosarcina</taxon>
    </lineage>
</organism>
<dbReference type="EMBL" id="JAAYQL010000062">
    <property type="protein sequence ID" value="NLK33218.1"/>
    <property type="molecule type" value="Genomic_DNA"/>
</dbReference>
<evidence type="ECO:0000313" key="3">
    <source>
        <dbReference type="Proteomes" id="UP000053087"/>
    </source>
</evidence>
<gene>
    <name evidence="1" type="ORF">AOB57_012935</name>
    <name evidence="2" type="ORF">GX302_10445</name>
</gene>
<evidence type="ECO:0000313" key="2">
    <source>
        <dbReference type="EMBL" id="NLK33218.1"/>
    </source>
</evidence>
<evidence type="ECO:0000313" key="1">
    <source>
        <dbReference type="EMBL" id="AYK15973.1"/>
    </source>
</evidence>
<name>A0A660HUL7_9EURY</name>
<dbReference type="RefSeq" id="WP_054300049.1">
    <property type="nucleotide sequence ID" value="NZ_CP032683.1"/>
</dbReference>
<dbReference type="GeneID" id="53689025"/>
<reference evidence="1 3" key="1">
    <citation type="journal article" date="2016" name="Int. J. Syst. Evol. Microbiol.">
        <title>Methanosarcina flavescens sp. nov., a methanogenic archaeon isolated from a full-scale anaerobic digester.</title>
        <authorList>
            <person name="Kern T."/>
            <person name="Fischer M.A."/>
            <person name="Deppenmeier U."/>
            <person name="Schmitz R.A."/>
            <person name="Rother M."/>
        </authorList>
    </citation>
    <scope>NUCLEOTIDE SEQUENCE [LARGE SCALE GENOMIC DNA]</scope>
    <source>
        <strain evidence="1 3">E03.2</strain>
    </source>
</reference>
<sequence length="91" mass="10461">MSFSTVDFKAFEKKVASAIDSAESLEEIETFLRSQPGVKSVQLTDYLMKSNPPQREFIVEFSMRDGSTVKKVINIFDLGNQQFEFNELRDE</sequence>
<evidence type="ECO:0000313" key="4">
    <source>
        <dbReference type="Proteomes" id="UP000585579"/>
    </source>
</evidence>
<dbReference type="Proteomes" id="UP000585579">
    <property type="component" value="Unassembled WGS sequence"/>
</dbReference>
<keyword evidence="3" id="KW-1185">Reference proteome</keyword>
<accession>A0A660HUL7</accession>
<dbReference type="EMBL" id="CP032683">
    <property type="protein sequence ID" value="AYK15973.1"/>
    <property type="molecule type" value="Genomic_DNA"/>
</dbReference>
<dbReference type="KEGG" id="mfz:AOB57_012935"/>
<dbReference type="OrthoDB" id="134022at2157"/>
<protein>
    <submittedName>
        <fullName evidence="1">Uncharacterized protein</fullName>
    </submittedName>
</protein>
<proteinExistence type="predicted"/>
<reference evidence="2 4" key="3">
    <citation type="journal article" date="2020" name="Biotechnol. Biofuels">
        <title>New insights from the biogas microbiome by comprehensive genome-resolved metagenomics of nearly 1600 species originating from multiple anaerobic digesters.</title>
        <authorList>
            <person name="Campanaro S."/>
            <person name="Treu L."/>
            <person name="Rodriguez-R L.M."/>
            <person name="Kovalovszki A."/>
            <person name="Ziels R.M."/>
            <person name="Maus I."/>
            <person name="Zhu X."/>
            <person name="Kougias P.G."/>
            <person name="Basile A."/>
            <person name="Luo G."/>
            <person name="Schluter A."/>
            <person name="Konstantinidis K.T."/>
            <person name="Angelidaki I."/>
        </authorList>
    </citation>
    <scope>NUCLEOTIDE SEQUENCE [LARGE SCALE GENOMIC DNA]</scope>
    <source>
        <strain evidence="2">AS22ysBPME_46</strain>
    </source>
</reference>
<dbReference type="Proteomes" id="UP000053087">
    <property type="component" value="Chromosome"/>
</dbReference>